<evidence type="ECO:0000313" key="1">
    <source>
        <dbReference type="EMBL" id="KAE8130242.1"/>
    </source>
</evidence>
<proteinExistence type="predicted"/>
<name>A0A5N6S971_9BIFI</name>
<evidence type="ECO:0000313" key="2">
    <source>
        <dbReference type="Proteomes" id="UP000325415"/>
    </source>
</evidence>
<protein>
    <recommendedName>
        <fullName evidence="3">Transposase</fullName>
    </recommendedName>
</protein>
<gene>
    <name evidence="1" type="ORF">DDE84_01290</name>
</gene>
<evidence type="ECO:0008006" key="3">
    <source>
        <dbReference type="Google" id="ProtNLM"/>
    </source>
</evidence>
<sequence>MRTLSHVLADTLLSIYRREQYPAESNNTNSFQGLQELGLIQPDYTGVWQLTETGRQTASRLLKR</sequence>
<keyword evidence="2" id="KW-1185">Reference proteome</keyword>
<comment type="caution">
    <text evidence="1">The sequence shown here is derived from an EMBL/GenBank/DDBJ whole genome shotgun (WGS) entry which is preliminary data.</text>
</comment>
<dbReference type="RefSeq" id="WP_152579934.1">
    <property type="nucleotide sequence ID" value="NZ_QDAG01000001.1"/>
</dbReference>
<dbReference type="AlphaFoldDB" id="A0A5N6S971"/>
<accession>A0A5N6S971</accession>
<organism evidence="1 2">
    <name type="scientific">Bifidobacterium tibiigranuli</name>
    <dbReference type="NCBI Taxonomy" id="2172043"/>
    <lineage>
        <taxon>Bacteria</taxon>
        <taxon>Bacillati</taxon>
        <taxon>Actinomycetota</taxon>
        <taxon>Actinomycetes</taxon>
        <taxon>Bifidobacteriales</taxon>
        <taxon>Bifidobacteriaceae</taxon>
        <taxon>Bifidobacterium</taxon>
    </lineage>
</organism>
<dbReference type="Proteomes" id="UP000325415">
    <property type="component" value="Unassembled WGS sequence"/>
</dbReference>
<dbReference type="GeneID" id="78126338"/>
<reference evidence="1 2" key="1">
    <citation type="submission" date="2018-04" db="EMBL/GenBank/DDBJ databases">
        <authorList>
            <person name="Eckel V.P."/>
            <person name="Vogel R.F."/>
        </authorList>
    </citation>
    <scope>NUCLEOTIDE SEQUENCE [LARGE SCALE GENOMIC DNA]</scope>
    <source>
        <strain evidence="2">TMW 2.1764</strain>
    </source>
</reference>
<dbReference type="EMBL" id="QDAG01000001">
    <property type="protein sequence ID" value="KAE8130242.1"/>
    <property type="molecule type" value="Genomic_DNA"/>
</dbReference>